<reference evidence="1 2" key="1">
    <citation type="submission" date="2024-01" db="EMBL/GenBank/DDBJ databases">
        <title>A draft genome for the cacao thread blight pathogen Marasmiellus scandens.</title>
        <authorList>
            <person name="Baruah I.K."/>
            <person name="Leung J."/>
            <person name="Bukari Y."/>
            <person name="Amoako-Attah I."/>
            <person name="Meinhardt L.W."/>
            <person name="Bailey B.A."/>
            <person name="Cohen S.P."/>
        </authorList>
    </citation>
    <scope>NUCLEOTIDE SEQUENCE [LARGE SCALE GENOMIC DNA]</scope>
    <source>
        <strain evidence="1 2">GH-19</strain>
    </source>
</reference>
<gene>
    <name evidence="1" type="ORF">VKT23_004822</name>
</gene>
<comment type="caution">
    <text evidence="1">The sequence shown here is derived from an EMBL/GenBank/DDBJ whole genome shotgun (WGS) entry which is preliminary data.</text>
</comment>
<dbReference type="EMBL" id="JBANRG010000005">
    <property type="protein sequence ID" value="KAK7466097.1"/>
    <property type="molecule type" value="Genomic_DNA"/>
</dbReference>
<evidence type="ECO:0000313" key="2">
    <source>
        <dbReference type="Proteomes" id="UP001498398"/>
    </source>
</evidence>
<accession>A0ABR1JVX5</accession>
<protein>
    <recommendedName>
        <fullName evidence="3">Peroxisomal membrane protein PEX16</fullName>
    </recommendedName>
</protein>
<evidence type="ECO:0008006" key="3">
    <source>
        <dbReference type="Google" id="ProtNLM"/>
    </source>
</evidence>
<proteinExistence type="predicted"/>
<keyword evidence="2" id="KW-1185">Reference proteome</keyword>
<name>A0ABR1JVX5_9AGAR</name>
<dbReference type="Proteomes" id="UP001498398">
    <property type="component" value="Unassembled WGS sequence"/>
</dbReference>
<sequence>MIFSSKPPDPRLKEFVEEAIVEIPSAHAAYRLLKPTPPQSIDNSRPPESVTRAANALCAIVHYLYWSPDHAHTTAEVDSKLPTIIWPWISYLLDHFVFSREPSTQISFEIQNKILWAVPMIIYYPSQYRRWPQTQLKTRIRKMIDTKPEIMPIAFRAWLYCFEKEHPALELHSTTFKMFEWVSSSQVLQKMFVRICLTIPDPMRNLLYFAGYEATQRDSGRLDTLHLALSVISVLSEPEGNDAGVLFFDSFILYGGVRTLVSVTESLGSPKHFFKLESKNRDLWTTWLQCIRSSLKCLFTAFGRRSYLAMIQALKARLLHTMVKSTAILEFDRKEFGSAASLSNSYRVLLIAITPFLLYSRVWNLFMRSFKEITSRHESYSAFLNSRPLQALGEVTYEWNYVVSRVTSLKEVRKEYKEMNPSVCANEHVRQ</sequence>
<organism evidence="1 2">
    <name type="scientific">Marasmiellus scandens</name>
    <dbReference type="NCBI Taxonomy" id="2682957"/>
    <lineage>
        <taxon>Eukaryota</taxon>
        <taxon>Fungi</taxon>
        <taxon>Dikarya</taxon>
        <taxon>Basidiomycota</taxon>
        <taxon>Agaricomycotina</taxon>
        <taxon>Agaricomycetes</taxon>
        <taxon>Agaricomycetidae</taxon>
        <taxon>Agaricales</taxon>
        <taxon>Marasmiineae</taxon>
        <taxon>Omphalotaceae</taxon>
        <taxon>Marasmiellus</taxon>
    </lineage>
</organism>
<evidence type="ECO:0000313" key="1">
    <source>
        <dbReference type="EMBL" id="KAK7466097.1"/>
    </source>
</evidence>